<keyword evidence="1 10" id="KW-1003">Cell membrane</keyword>
<dbReference type="InterPro" id="IPR004390">
    <property type="entry name" value="SR_rcpt_FtsY"/>
</dbReference>
<dbReference type="AlphaFoldDB" id="A0A3A1YRN1"/>
<feature type="binding site" evidence="10">
    <location>
        <begin position="329"/>
        <end position="333"/>
    </location>
    <ligand>
        <name>GTP</name>
        <dbReference type="ChEBI" id="CHEBI:37565"/>
    </ligand>
</feature>
<dbReference type="InterPro" id="IPR000897">
    <property type="entry name" value="SRP54_GTPase_dom"/>
</dbReference>
<evidence type="ECO:0000313" key="13">
    <source>
        <dbReference type="EMBL" id="RIY39590.1"/>
    </source>
</evidence>
<dbReference type="SMART" id="SM00382">
    <property type="entry name" value="AAA"/>
    <property type="match status" value="1"/>
</dbReference>
<feature type="compositionally biased region" description="Basic and acidic residues" evidence="11">
    <location>
        <begin position="94"/>
        <end position="123"/>
    </location>
</feature>
<dbReference type="GO" id="GO:0005047">
    <property type="term" value="F:signal recognition particle binding"/>
    <property type="evidence" value="ECO:0007669"/>
    <property type="project" value="TreeGrafter"/>
</dbReference>
<dbReference type="FunFam" id="1.20.120.140:FF:000002">
    <property type="entry name" value="Signal recognition particle receptor FtsY"/>
    <property type="match status" value="1"/>
</dbReference>
<dbReference type="SMART" id="SM00962">
    <property type="entry name" value="SRP54"/>
    <property type="match status" value="1"/>
</dbReference>
<dbReference type="InterPro" id="IPR027417">
    <property type="entry name" value="P-loop_NTPase"/>
</dbReference>
<evidence type="ECO:0000313" key="14">
    <source>
        <dbReference type="Proteomes" id="UP000265916"/>
    </source>
</evidence>
<dbReference type="EMBL" id="NRJG01000030">
    <property type="protein sequence ID" value="RIY39590.1"/>
    <property type="molecule type" value="Genomic_DNA"/>
</dbReference>
<dbReference type="InterPro" id="IPR003593">
    <property type="entry name" value="AAA+_ATPase"/>
</dbReference>
<dbReference type="Gene3D" id="3.40.50.300">
    <property type="entry name" value="P-loop containing nucleotide triphosphate hydrolases"/>
    <property type="match status" value="1"/>
</dbReference>
<keyword evidence="6 10" id="KW-0472">Membrane</keyword>
<dbReference type="SMART" id="SM00963">
    <property type="entry name" value="SRP54_N"/>
    <property type="match status" value="1"/>
</dbReference>
<protein>
    <recommendedName>
        <fullName evidence="10">Signal recognition particle receptor FtsY</fullName>
        <shortName evidence="10">SRP receptor</shortName>
        <ecNumber evidence="10">3.6.5.4</ecNumber>
    </recommendedName>
</protein>
<dbReference type="Gene3D" id="1.20.120.140">
    <property type="entry name" value="Signal recognition particle SRP54, nucleotide-binding domain"/>
    <property type="match status" value="1"/>
</dbReference>
<evidence type="ECO:0000256" key="9">
    <source>
        <dbReference type="ARBA" id="ARBA00053570"/>
    </source>
</evidence>
<dbReference type="NCBIfam" id="TIGR00064">
    <property type="entry name" value="ftsY"/>
    <property type="match status" value="1"/>
</dbReference>
<dbReference type="CDD" id="cd17874">
    <property type="entry name" value="FtsY"/>
    <property type="match status" value="1"/>
</dbReference>
<keyword evidence="2 10" id="KW-0963">Cytoplasm</keyword>
<evidence type="ECO:0000256" key="11">
    <source>
        <dbReference type="SAM" id="MobiDB-lite"/>
    </source>
</evidence>
<feature type="region of interest" description="Disordered" evidence="11">
    <location>
        <begin position="1"/>
        <end position="56"/>
    </location>
</feature>
<dbReference type="FunFam" id="3.40.50.300:FF:000053">
    <property type="entry name" value="Signal recognition particle receptor FtsY"/>
    <property type="match status" value="1"/>
</dbReference>
<evidence type="ECO:0000256" key="5">
    <source>
        <dbReference type="ARBA" id="ARBA00023134"/>
    </source>
</evidence>
<evidence type="ECO:0000256" key="1">
    <source>
        <dbReference type="ARBA" id="ARBA00022475"/>
    </source>
</evidence>
<dbReference type="Pfam" id="PF02881">
    <property type="entry name" value="SRP54_N"/>
    <property type="match status" value="1"/>
</dbReference>
<dbReference type="GO" id="GO:0005886">
    <property type="term" value="C:plasma membrane"/>
    <property type="evidence" value="ECO:0007669"/>
    <property type="project" value="UniProtKB-SubCell"/>
</dbReference>
<feature type="binding site" evidence="10">
    <location>
        <begin position="247"/>
        <end position="254"/>
    </location>
    <ligand>
        <name>GTP</name>
        <dbReference type="ChEBI" id="CHEBI:37565"/>
    </ligand>
</feature>
<name>A0A3A1YRN1_9GAMM</name>
<comment type="caution">
    <text evidence="13">The sequence shown here is derived from an EMBL/GenBank/DDBJ whole genome shotgun (WGS) entry which is preliminary data.</text>
</comment>
<evidence type="ECO:0000259" key="12">
    <source>
        <dbReference type="PROSITE" id="PS00300"/>
    </source>
</evidence>
<dbReference type="OrthoDB" id="9804720at2"/>
<feature type="region of interest" description="Disordered" evidence="11">
    <location>
        <begin position="93"/>
        <end position="123"/>
    </location>
</feature>
<keyword evidence="4 10" id="KW-0378">Hydrolase</keyword>
<dbReference type="PROSITE" id="PS00300">
    <property type="entry name" value="SRP54"/>
    <property type="match status" value="1"/>
</dbReference>
<keyword evidence="7 10" id="KW-0675">Receptor</keyword>
<feature type="compositionally biased region" description="Basic and acidic residues" evidence="11">
    <location>
        <begin position="13"/>
        <end position="28"/>
    </location>
</feature>
<keyword evidence="3 10" id="KW-0547">Nucleotide-binding</keyword>
<evidence type="ECO:0000256" key="3">
    <source>
        <dbReference type="ARBA" id="ARBA00022741"/>
    </source>
</evidence>
<evidence type="ECO:0000256" key="8">
    <source>
        <dbReference type="ARBA" id="ARBA00048027"/>
    </source>
</evidence>
<dbReference type="InterPro" id="IPR036225">
    <property type="entry name" value="SRP/SRP_N"/>
</dbReference>
<dbReference type="Pfam" id="PF00448">
    <property type="entry name" value="SRP54"/>
    <property type="match status" value="1"/>
</dbReference>
<comment type="subunit">
    <text evidence="10">Part of the signal recognition particle protein translocation system, which is composed of SRP and FtsY. SRP is a ribonucleoprotein composed of Ffh and a 4.5S RNA molecule.</text>
</comment>
<comment type="similarity">
    <text evidence="10">Belongs to the GTP-binding SRP family. FtsY subfamily.</text>
</comment>
<evidence type="ECO:0000256" key="4">
    <source>
        <dbReference type="ARBA" id="ARBA00022801"/>
    </source>
</evidence>
<dbReference type="GO" id="GO:0003924">
    <property type="term" value="F:GTPase activity"/>
    <property type="evidence" value="ECO:0007669"/>
    <property type="project" value="UniProtKB-UniRule"/>
</dbReference>
<dbReference type="GO" id="GO:0005525">
    <property type="term" value="F:GTP binding"/>
    <property type="evidence" value="ECO:0007669"/>
    <property type="project" value="UniProtKB-UniRule"/>
</dbReference>
<dbReference type="SUPFAM" id="SSF52540">
    <property type="entry name" value="P-loop containing nucleoside triphosphate hydrolases"/>
    <property type="match status" value="1"/>
</dbReference>
<comment type="subcellular location">
    <subcellularLocation>
        <location evidence="10">Cell membrane</location>
        <topology evidence="10">Peripheral membrane protein</topology>
        <orientation evidence="10">Cytoplasmic side</orientation>
    </subcellularLocation>
    <subcellularLocation>
        <location evidence="10">Cytoplasm</location>
    </subcellularLocation>
</comment>
<evidence type="ECO:0000256" key="2">
    <source>
        <dbReference type="ARBA" id="ARBA00022490"/>
    </source>
</evidence>
<keyword evidence="14" id="KW-1185">Reference proteome</keyword>
<dbReference type="EC" id="3.6.5.4" evidence="10"/>
<evidence type="ECO:0000256" key="7">
    <source>
        <dbReference type="ARBA" id="ARBA00023170"/>
    </source>
</evidence>
<dbReference type="SUPFAM" id="SSF47364">
    <property type="entry name" value="Domain of the SRP/SRP receptor G-proteins"/>
    <property type="match status" value="1"/>
</dbReference>
<sequence>MALNWFKNLFGNNEEKTKEQASEQKDQQSLKQENSNEQQVAQATEQVNDQISDQANDQALSTVEATANELEQDQALDNQVQIDKEQVDLVENNAIKEEPKLEQNTADIDKQEDTTSEPADKPAAQEHNFLAEQTPVKEKKGFFARLVSGLSKTGQNIGAGISALFVGKKINRDLFERLEENLLIADVGIDTTDKIIKNLTDHVKITQLNDAQALYEQLKVELKSIVEPCEKPLEIKDHKPFLILMIGVNGVGKTTTIGKLTKKLQQEGKSVILAAADTFRAAAIEQLQEWGDRNQVPVIAQKPGSDSAAVIYDAFNSAKSKGIDVVIADTAGRLSNKQHLLDELSKIVRVVQKLDPSAPHEVMITLDASTGQNAVGQVEAFNKAVPITGINLTKLDGTAKGGVIFAICDKFQKPIRYIGVGEKIDDLQPFNADEFINALFKE</sequence>
<accession>A0A3A1YRN1</accession>
<dbReference type="GO" id="GO:0006614">
    <property type="term" value="P:SRP-dependent cotranslational protein targeting to membrane"/>
    <property type="evidence" value="ECO:0007669"/>
    <property type="project" value="InterPro"/>
</dbReference>
<evidence type="ECO:0000256" key="6">
    <source>
        <dbReference type="ARBA" id="ARBA00023136"/>
    </source>
</evidence>
<comment type="catalytic activity">
    <reaction evidence="8 10">
        <text>GTP + H2O = GDP + phosphate + H(+)</text>
        <dbReference type="Rhea" id="RHEA:19669"/>
        <dbReference type="ChEBI" id="CHEBI:15377"/>
        <dbReference type="ChEBI" id="CHEBI:15378"/>
        <dbReference type="ChEBI" id="CHEBI:37565"/>
        <dbReference type="ChEBI" id="CHEBI:43474"/>
        <dbReference type="ChEBI" id="CHEBI:58189"/>
        <dbReference type="EC" id="3.6.5.4"/>
    </reaction>
</comment>
<dbReference type="RefSeq" id="WP_119530333.1">
    <property type="nucleotide sequence ID" value="NZ_JBHSSP010000043.1"/>
</dbReference>
<proteinExistence type="inferred from homology"/>
<gene>
    <name evidence="10" type="primary">ftsY</name>
    <name evidence="13" type="ORF">CKF58_02020</name>
</gene>
<dbReference type="InterPro" id="IPR013822">
    <property type="entry name" value="Signal_recog_particl_SRP54_hlx"/>
</dbReference>
<reference evidence="13 14" key="1">
    <citation type="submission" date="2017-08" db="EMBL/GenBank/DDBJ databases">
        <title>Reclassification of Bisgaard taxon 37 and 44.</title>
        <authorList>
            <person name="Christensen H."/>
        </authorList>
    </citation>
    <scope>NUCLEOTIDE SEQUENCE [LARGE SCALE GENOMIC DNA]</scope>
    <source>
        <strain evidence="13 14">111</strain>
    </source>
</reference>
<feature type="domain" description="SRP54-type proteins GTP-binding" evidence="12">
    <location>
        <begin position="414"/>
        <end position="427"/>
    </location>
</feature>
<evidence type="ECO:0000256" key="10">
    <source>
        <dbReference type="HAMAP-Rule" id="MF_00920"/>
    </source>
</evidence>
<organism evidence="13 14">
    <name type="scientific">Psittacicella hinzii</name>
    <dbReference type="NCBI Taxonomy" id="2028575"/>
    <lineage>
        <taxon>Bacteria</taxon>
        <taxon>Pseudomonadati</taxon>
        <taxon>Pseudomonadota</taxon>
        <taxon>Gammaproteobacteria</taxon>
        <taxon>Pasteurellales</taxon>
        <taxon>Psittacicellaceae</taxon>
        <taxon>Psittacicella</taxon>
    </lineage>
</organism>
<dbReference type="PANTHER" id="PTHR43134:SF1">
    <property type="entry name" value="SIGNAL RECOGNITION PARTICLE RECEPTOR SUBUNIT ALPHA"/>
    <property type="match status" value="1"/>
</dbReference>
<dbReference type="HAMAP" id="MF_00920">
    <property type="entry name" value="FtsY"/>
    <property type="match status" value="1"/>
</dbReference>
<feature type="compositionally biased region" description="Polar residues" evidence="11">
    <location>
        <begin position="29"/>
        <end position="56"/>
    </location>
</feature>
<dbReference type="GO" id="GO:0005737">
    <property type="term" value="C:cytoplasm"/>
    <property type="evidence" value="ECO:0007669"/>
    <property type="project" value="UniProtKB-SubCell"/>
</dbReference>
<dbReference type="InterPro" id="IPR042101">
    <property type="entry name" value="SRP54_N_sf"/>
</dbReference>
<keyword evidence="5 10" id="KW-0342">GTP-binding</keyword>
<dbReference type="Proteomes" id="UP000265916">
    <property type="component" value="Unassembled WGS sequence"/>
</dbReference>
<feature type="binding site" evidence="10">
    <location>
        <begin position="393"/>
        <end position="396"/>
    </location>
    <ligand>
        <name>GTP</name>
        <dbReference type="ChEBI" id="CHEBI:37565"/>
    </ligand>
</feature>
<dbReference type="PANTHER" id="PTHR43134">
    <property type="entry name" value="SIGNAL RECOGNITION PARTICLE RECEPTOR SUBUNIT ALPHA"/>
    <property type="match status" value="1"/>
</dbReference>
<comment type="function">
    <text evidence="9 10">Involved in targeting and insertion of nascent membrane proteins into the cytoplasmic membrane. Acts as a receptor for the complex formed by the signal recognition particle (SRP) and the ribosome-nascent chain (RNC). Interaction with SRP-RNC leads to the transfer of the RNC complex to the Sec translocase for insertion into the membrane, the hydrolysis of GTP by both Ffh and FtsY, and the dissociation of the SRP-FtsY complex into the individual components.</text>
</comment>